<dbReference type="GO" id="GO:0050661">
    <property type="term" value="F:NADP binding"/>
    <property type="evidence" value="ECO:0007669"/>
    <property type="project" value="TreeGrafter"/>
</dbReference>
<dbReference type="SUPFAM" id="SSF53223">
    <property type="entry name" value="Aminoacid dehydrogenase-like, N-terminal domain"/>
    <property type="match status" value="1"/>
</dbReference>
<evidence type="ECO:0000256" key="1">
    <source>
        <dbReference type="ARBA" id="ARBA00022857"/>
    </source>
</evidence>
<dbReference type="Pfam" id="PF08501">
    <property type="entry name" value="Shikimate_dh_N"/>
    <property type="match status" value="1"/>
</dbReference>
<name>A0A3M5P2P9_PSEVI</name>
<dbReference type="Gene3D" id="3.40.50.10860">
    <property type="entry name" value="Leucine Dehydrogenase, chain A, domain 1"/>
    <property type="match status" value="1"/>
</dbReference>
<dbReference type="InterPro" id="IPR022893">
    <property type="entry name" value="Shikimate_DH_fam"/>
</dbReference>
<dbReference type="InterPro" id="IPR036291">
    <property type="entry name" value="NAD(P)-bd_dom_sf"/>
</dbReference>
<proteinExistence type="predicted"/>
<dbReference type="NCBIfam" id="NF009202">
    <property type="entry name" value="PRK12550.1"/>
    <property type="match status" value="1"/>
</dbReference>
<protein>
    <submittedName>
        <fullName evidence="4">Shikimate 5-dehydrogenase</fullName>
    </submittedName>
</protein>
<dbReference type="GO" id="GO:0004764">
    <property type="term" value="F:shikimate 3-dehydrogenase (NADP+) activity"/>
    <property type="evidence" value="ECO:0007669"/>
    <property type="project" value="InterPro"/>
</dbReference>
<dbReference type="InterPro" id="IPR013708">
    <property type="entry name" value="Shikimate_DH-bd_N"/>
</dbReference>
<dbReference type="GO" id="GO:0019632">
    <property type="term" value="P:shikimate metabolic process"/>
    <property type="evidence" value="ECO:0007669"/>
    <property type="project" value="TreeGrafter"/>
</dbReference>
<dbReference type="PANTHER" id="PTHR21089">
    <property type="entry name" value="SHIKIMATE DEHYDROGENASE"/>
    <property type="match status" value="1"/>
</dbReference>
<feature type="domain" description="Shikimate dehydrogenase substrate binding N-terminal" evidence="3">
    <location>
        <begin position="66"/>
        <end position="133"/>
    </location>
</feature>
<evidence type="ECO:0000313" key="5">
    <source>
        <dbReference type="Proteomes" id="UP000273854"/>
    </source>
</evidence>
<evidence type="ECO:0000256" key="2">
    <source>
        <dbReference type="ARBA" id="ARBA00023002"/>
    </source>
</evidence>
<accession>A0A3M5P2P9</accession>
<evidence type="ECO:0000313" key="4">
    <source>
        <dbReference type="EMBL" id="RMT78457.1"/>
    </source>
</evidence>
<dbReference type="GO" id="GO:0009423">
    <property type="term" value="P:chorismate biosynthetic process"/>
    <property type="evidence" value="ECO:0007669"/>
    <property type="project" value="TreeGrafter"/>
</dbReference>
<reference evidence="4 5" key="1">
    <citation type="submission" date="2018-08" db="EMBL/GenBank/DDBJ databases">
        <title>Recombination of ecologically and evolutionarily significant loci maintains genetic cohesion in the Pseudomonas syringae species complex.</title>
        <authorList>
            <person name="Dillon M."/>
            <person name="Thakur S."/>
            <person name="Almeida R.N.D."/>
            <person name="Weir B.S."/>
            <person name="Guttman D.S."/>
        </authorList>
    </citation>
    <scope>NUCLEOTIDE SEQUENCE [LARGE SCALE GENOMIC DNA]</scope>
    <source>
        <strain evidence="4 5">ICMP 19473</strain>
    </source>
</reference>
<sequence>MSKFYVRCFPSRGPDNFRPAGEAQCTPGEQIKSNTVQEKNMAITANKDTVLCMSMAARPGNFGVRFHNHLYQQLGLNYYYKTFAPNDLKAAVAGIRALGIRGSAVSMPFKEDCIALVDELDASAAAIQSINTIVNTDGHLKAFNTDYIAVAQLMQSHAVPHTAFALRGSGGMAKAVAFALRDAGFTDGLIVARNEQAGKRLANSCGFRWQADLNDERPALLVNVTPLGMSGPQADELAFDEQAIEAAHTIFDVVATPADTPLIQAARRLGKKVISGDEVAAIQALEQFVLYTGIRPTDEQYQQAAAFARG</sequence>
<gene>
    <name evidence="4" type="ORF">ALP40_02035</name>
</gene>
<dbReference type="AlphaFoldDB" id="A0A3M5P2P9"/>
<dbReference type="Proteomes" id="UP000273854">
    <property type="component" value="Unassembled WGS sequence"/>
</dbReference>
<organism evidence="4 5">
    <name type="scientific">Pseudomonas viridiflava</name>
    <name type="common">Phytomonas viridiflava</name>
    <dbReference type="NCBI Taxonomy" id="33069"/>
    <lineage>
        <taxon>Bacteria</taxon>
        <taxon>Pseudomonadati</taxon>
        <taxon>Pseudomonadota</taxon>
        <taxon>Gammaproteobacteria</taxon>
        <taxon>Pseudomonadales</taxon>
        <taxon>Pseudomonadaceae</taxon>
        <taxon>Pseudomonas</taxon>
    </lineage>
</organism>
<dbReference type="InterPro" id="IPR046346">
    <property type="entry name" value="Aminoacid_DH-like_N_sf"/>
</dbReference>
<dbReference type="SUPFAM" id="SSF51735">
    <property type="entry name" value="NAD(P)-binding Rossmann-fold domains"/>
    <property type="match status" value="1"/>
</dbReference>
<dbReference type="CDD" id="cd01065">
    <property type="entry name" value="NAD_bind_Shikimate_DH"/>
    <property type="match status" value="1"/>
</dbReference>
<dbReference type="Gene3D" id="3.40.50.720">
    <property type="entry name" value="NAD(P)-binding Rossmann-like Domain"/>
    <property type="match status" value="1"/>
</dbReference>
<comment type="caution">
    <text evidence="4">The sequence shown here is derived from an EMBL/GenBank/DDBJ whole genome shotgun (WGS) entry which is preliminary data.</text>
</comment>
<dbReference type="GO" id="GO:0005829">
    <property type="term" value="C:cytosol"/>
    <property type="evidence" value="ECO:0007669"/>
    <property type="project" value="TreeGrafter"/>
</dbReference>
<evidence type="ECO:0000259" key="3">
    <source>
        <dbReference type="Pfam" id="PF08501"/>
    </source>
</evidence>
<keyword evidence="1" id="KW-0521">NADP</keyword>
<keyword evidence="2" id="KW-0560">Oxidoreductase</keyword>
<dbReference type="PANTHER" id="PTHR21089:SF9">
    <property type="entry name" value="SHIKIMATE DEHYDROGENASE-LIKE PROTEIN HI_0607"/>
    <property type="match status" value="1"/>
</dbReference>
<dbReference type="EMBL" id="RBTP01000065">
    <property type="protein sequence ID" value="RMT78457.1"/>
    <property type="molecule type" value="Genomic_DNA"/>
</dbReference>